<protein>
    <submittedName>
        <fullName evidence="2">Uncharacterized protein</fullName>
    </submittedName>
</protein>
<comment type="caution">
    <text evidence="2">The sequence shown here is derived from an EMBL/GenBank/DDBJ whole genome shotgun (WGS) entry which is preliminary data.</text>
</comment>
<sequence>MADNNQHFKVRDTSAAKGVFEMNAPNCRRTIPLRHLTTSMKARNLHPIKDTQPQGWRDNKQNRWNSPQ</sequence>
<keyword evidence="3" id="KW-1185">Reference proteome</keyword>
<evidence type="ECO:0000256" key="1">
    <source>
        <dbReference type="SAM" id="MobiDB-lite"/>
    </source>
</evidence>
<organism evidence="2 3">
    <name type="scientific">Stylosanthes scabra</name>
    <dbReference type="NCBI Taxonomy" id="79078"/>
    <lineage>
        <taxon>Eukaryota</taxon>
        <taxon>Viridiplantae</taxon>
        <taxon>Streptophyta</taxon>
        <taxon>Embryophyta</taxon>
        <taxon>Tracheophyta</taxon>
        <taxon>Spermatophyta</taxon>
        <taxon>Magnoliopsida</taxon>
        <taxon>eudicotyledons</taxon>
        <taxon>Gunneridae</taxon>
        <taxon>Pentapetalae</taxon>
        <taxon>rosids</taxon>
        <taxon>fabids</taxon>
        <taxon>Fabales</taxon>
        <taxon>Fabaceae</taxon>
        <taxon>Papilionoideae</taxon>
        <taxon>50 kb inversion clade</taxon>
        <taxon>dalbergioids sensu lato</taxon>
        <taxon>Dalbergieae</taxon>
        <taxon>Pterocarpus clade</taxon>
        <taxon>Stylosanthes</taxon>
    </lineage>
</organism>
<evidence type="ECO:0000313" key="3">
    <source>
        <dbReference type="Proteomes" id="UP001341840"/>
    </source>
</evidence>
<accession>A0ABU6YPX5</accession>
<name>A0ABU6YPX5_9FABA</name>
<dbReference type="Proteomes" id="UP001341840">
    <property type="component" value="Unassembled WGS sequence"/>
</dbReference>
<proteinExistence type="predicted"/>
<dbReference type="EMBL" id="JASCZI010242758">
    <property type="protein sequence ID" value="MED6211995.1"/>
    <property type="molecule type" value="Genomic_DNA"/>
</dbReference>
<evidence type="ECO:0000313" key="2">
    <source>
        <dbReference type="EMBL" id="MED6211995.1"/>
    </source>
</evidence>
<gene>
    <name evidence="2" type="ORF">PIB30_078884</name>
</gene>
<feature type="region of interest" description="Disordered" evidence="1">
    <location>
        <begin position="38"/>
        <end position="68"/>
    </location>
</feature>
<reference evidence="2 3" key="1">
    <citation type="journal article" date="2023" name="Plants (Basel)">
        <title>Bridging the Gap: Combining Genomics and Transcriptomics Approaches to Understand Stylosanthes scabra, an Orphan Legume from the Brazilian Caatinga.</title>
        <authorList>
            <person name="Ferreira-Neto J.R.C."/>
            <person name="da Silva M.D."/>
            <person name="Binneck E."/>
            <person name="de Melo N.F."/>
            <person name="da Silva R.H."/>
            <person name="de Melo A.L.T.M."/>
            <person name="Pandolfi V."/>
            <person name="Bustamante F.O."/>
            <person name="Brasileiro-Vidal A.C."/>
            <person name="Benko-Iseppon A.M."/>
        </authorList>
    </citation>
    <scope>NUCLEOTIDE SEQUENCE [LARGE SCALE GENOMIC DNA]</scope>
    <source>
        <tissue evidence="2">Leaves</tissue>
    </source>
</reference>